<evidence type="ECO:0000313" key="2">
    <source>
        <dbReference type="Proteomes" id="UP000830434"/>
    </source>
</evidence>
<protein>
    <submittedName>
        <fullName evidence="1">Type II toxin-antitoxin system PemK/MazF family toxin</fullName>
    </submittedName>
</protein>
<keyword evidence="2" id="KW-1185">Reference proteome</keyword>
<sequence>MVAIDPFKDDETAGRPFLVISDSETPFHGDQYIALSLTTRTWHDERIPLEDEHWTDGGAPKSSSIMPWSVNAIKNEWIDYRQGALREDVVERAVAHVVEYID</sequence>
<dbReference type="KEGG" id="haxz:M0R88_04520"/>
<dbReference type="AlphaFoldDB" id="A0A8U0IJS3"/>
<evidence type="ECO:0000313" key="1">
    <source>
        <dbReference type="EMBL" id="UPW01370.1"/>
    </source>
</evidence>
<organism evidence="1 2">
    <name type="scientific">Halorussus gelatinilyticus</name>
    <dbReference type="NCBI Taxonomy" id="2937524"/>
    <lineage>
        <taxon>Archaea</taxon>
        <taxon>Methanobacteriati</taxon>
        <taxon>Methanobacteriota</taxon>
        <taxon>Stenosarchaea group</taxon>
        <taxon>Halobacteria</taxon>
        <taxon>Halobacteriales</taxon>
        <taxon>Haladaptataceae</taxon>
        <taxon>Halorussus</taxon>
    </lineage>
</organism>
<name>A0A8U0IJS3_9EURY</name>
<dbReference type="Proteomes" id="UP000830434">
    <property type="component" value="Chromosome"/>
</dbReference>
<proteinExistence type="predicted"/>
<reference evidence="1" key="1">
    <citation type="submission" date="2022-04" db="EMBL/GenBank/DDBJ databases">
        <title>Diverse halophilic archaea isolated from saline environments.</title>
        <authorList>
            <person name="Cui H.-L."/>
        </authorList>
    </citation>
    <scope>NUCLEOTIDE SEQUENCE</scope>
    <source>
        <strain evidence="1">XZYJT40</strain>
    </source>
</reference>
<accession>A0A8U0IJS3</accession>
<gene>
    <name evidence="1" type="ORF">M0R88_04520</name>
</gene>
<dbReference type="SUPFAM" id="SSF50118">
    <property type="entry name" value="Cell growth inhibitor/plasmid maintenance toxic component"/>
    <property type="match status" value="1"/>
</dbReference>
<dbReference type="EMBL" id="CP096658">
    <property type="protein sequence ID" value="UPW01370.1"/>
    <property type="molecule type" value="Genomic_DNA"/>
</dbReference>